<comment type="subcellular location">
    <subcellularLocation>
        <location evidence="1">Cell membrane</location>
        <topology evidence="1">Multi-pass membrane protein</topology>
    </subcellularLocation>
</comment>
<evidence type="ECO:0000256" key="4">
    <source>
        <dbReference type="ARBA" id="ARBA00022989"/>
    </source>
</evidence>
<dbReference type="PIRSF" id="PIRSF035875">
    <property type="entry name" value="RNase_BN"/>
    <property type="match status" value="1"/>
</dbReference>
<dbReference type="Proteomes" id="UP000830639">
    <property type="component" value="Chromosome"/>
</dbReference>
<name>A0ABY4JLJ4_9BACI</name>
<feature type="transmembrane region" description="Helical" evidence="6">
    <location>
        <begin position="31"/>
        <end position="55"/>
    </location>
</feature>
<feature type="transmembrane region" description="Helical" evidence="6">
    <location>
        <begin position="132"/>
        <end position="157"/>
    </location>
</feature>
<dbReference type="RefSeq" id="WP_248267805.1">
    <property type="nucleotide sequence ID" value="NZ_CP096034.1"/>
</dbReference>
<keyword evidence="8" id="KW-1185">Reference proteome</keyword>
<reference evidence="7 8" key="1">
    <citation type="submission" date="2022-04" db="EMBL/GenBank/DDBJ databases">
        <title>Mechanism of arsenic methylation and mitigation arsenic toxicity by Bacillus sp. LH14 from an Arsenic-Contaminated Paddy Soil.</title>
        <authorList>
            <person name="Wang D."/>
        </authorList>
    </citation>
    <scope>NUCLEOTIDE SEQUENCE [LARGE SCALE GENOMIC DNA]</scope>
    <source>
        <strain evidence="7 8">LH14</strain>
    </source>
</reference>
<dbReference type="Pfam" id="PF03631">
    <property type="entry name" value="Virul_fac_BrkB"/>
    <property type="match status" value="1"/>
</dbReference>
<evidence type="ECO:0000256" key="2">
    <source>
        <dbReference type="ARBA" id="ARBA00022475"/>
    </source>
</evidence>
<dbReference type="InterPro" id="IPR017039">
    <property type="entry name" value="Virul_fac_BrkB"/>
</dbReference>
<feature type="transmembrane region" description="Helical" evidence="6">
    <location>
        <begin position="242"/>
        <end position="270"/>
    </location>
</feature>
<keyword evidence="4 6" id="KW-1133">Transmembrane helix</keyword>
<feature type="transmembrane region" description="Helical" evidence="6">
    <location>
        <begin position="209"/>
        <end position="230"/>
    </location>
</feature>
<evidence type="ECO:0000256" key="1">
    <source>
        <dbReference type="ARBA" id="ARBA00004651"/>
    </source>
</evidence>
<sequence>MIKKKNSIVAFVWDLVKKCMEDEIVSRSAELAYYLMLSLFPFLLVLTQVVTYLPLSTEQILSFLSQYAPPDAMAIIRSNLQLIIGQSHGGVLSVGLIATIWAASNGINAIIRALNDAYDVEDKRNYFVTRGVSILLTIIMIFVIVFALLIPVFGKVIAKSVFQFLDISQDFLYTWSLIRWTLSFVILMIVFTVLYSIGPSKVVHIKKVFFGSLFATFGWIISSFGFAFYVDNFGNYTSHYGSLGGIIVLMIWFFISAMVVIIGGELNALIKQRQYGKHKSKPKLIDPNNPNPK</sequence>
<organism evidence="7 8">
    <name type="scientific">Gottfriedia acidiceleris</name>
    <dbReference type="NCBI Taxonomy" id="371036"/>
    <lineage>
        <taxon>Bacteria</taxon>
        <taxon>Bacillati</taxon>
        <taxon>Bacillota</taxon>
        <taxon>Bacilli</taxon>
        <taxon>Bacillales</taxon>
        <taxon>Bacillaceae</taxon>
        <taxon>Gottfriedia</taxon>
    </lineage>
</organism>
<evidence type="ECO:0000256" key="5">
    <source>
        <dbReference type="ARBA" id="ARBA00023136"/>
    </source>
</evidence>
<accession>A0ABY4JLJ4</accession>
<dbReference type="NCBIfam" id="TIGR00765">
    <property type="entry name" value="yihY_not_rbn"/>
    <property type="match status" value="1"/>
</dbReference>
<feature type="transmembrane region" description="Helical" evidence="6">
    <location>
        <begin position="177"/>
        <end position="197"/>
    </location>
</feature>
<feature type="transmembrane region" description="Helical" evidence="6">
    <location>
        <begin position="90"/>
        <end position="111"/>
    </location>
</feature>
<evidence type="ECO:0000256" key="3">
    <source>
        <dbReference type="ARBA" id="ARBA00022692"/>
    </source>
</evidence>
<keyword evidence="3 6" id="KW-0812">Transmembrane</keyword>
<keyword evidence="5 6" id="KW-0472">Membrane</keyword>
<dbReference type="PANTHER" id="PTHR30213">
    <property type="entry name" value="INNER MEMBRANE PROTEIN YHJD"/>
    <property type="match status" value="1"/>
</dbReference>
<evidence type="ECO:0000313" key="8">
    <source>
        <dbReference type="Proteomes" id="UP000830639"/>
    </source>
</evidence>
<dbReference type="PANTHER" id="PTHR30213:SF0">
    <property type="entry name" value="UPF0761 MEMBRANE PROTEIN YIHY"/>
    <property type="match status" value="1"/>
</dbReference>
<gene>
    <name evidence="7" type="ORF">MY490_02255</name>
</gene>
<evidence type="ECO:0000313" key="7">
    <source>
        <dbReference type="EMBL" id="UPM54718.1"/>
    </source>
</evidence>
<proteinExistence type="predicted"/>
<keyword evidence="2" id="KW-1003">Cell membrane</keyword>
<evidence type="ECO:0000256" key="6">
    <source>
        <dbReference type="SAM" id="Phobius"/>
    </source>
</evidence>
<dbReference type="EMBL" id="CP096034">
    <property type="protein sequence ID" value="UPM54718.1"/>
    <property type="molecule type" value="Genomic_DNA"/>
</dbReference>
<protein>
    <submittedName>
        <fullName evidence="7">YihY/virulence factor BrkB family protein</fullName>
    </submittedName>
</protein>